<dbReference type="SUPFAM" id="SSF56059">
    <property type="entry name" value="Glutathione synthetase ATP-binding domain-like"/>
    <property type="match status" value="1"/>
</dbReference>
<dbReference type="RefSeq" id="WP_143240673.1">
    <property type="nucleotide sequence ID" value="NZ_LNKD01000008.1"/>
</dbReference>
<gene>
    <name evidence="1" type="ORF">B0487_2153</name>
</gene>
<evidence type="ECO:0008006" key="3">
    <source>
        <dbReference type="Google" id="ProtNLM"/>
    </source>
</evidence>
<proteinExistence type="predicted"/>
<reference evidence="1 2" key="1">
    <citation type="journal article" date="2016" name="Sci. Rep.">
        <title>Evaluation of genetic diversity among strains of the human gut commensal Bifidobacterium adolescentis.</title>
        <authorList>
            <person name="Duranti S."/>
            <person name="Milani C."/>
            <person name="Lugli G.A."/>
            <person name="Mancabelli L."/>
            <person name="Turroni F."/>
            <person name="Ferrario C."/>
            <person name="Mangifesta M."/>
            <person name="Viappiani A."/>
            <person name="Sanchez B."/>
            <person name="Margolles A."/>
            <person name="van Sinderen D."/>
            <person name="Ventura M."/>
        </authorList>
    </citation>
    <scope>NUCLEOTIDE SEQUENCE [LARGE SCALE GENOMIC DNA]</scope>
    <source>
        <strain evidence="1 2">487B</strain>
    </source>
</reference>
<protein>
    <recommendedName>
        <fullName evidence="3">ATP-grasp domain-containing protein</fullName>
    </recommendedName>
</protein>
<organism evidence="1 2">
    <name type="scientific">Bifidobacterium adolescentis</name>
    <dbReference type="NCBI Taxonomy" id="1680"/>
    <lineage>
        <taxon>Bacteria</taxon>
        <taxon>Bacillati</taxon>
        <taxon>Actinomycetota</taxon>
        <taxon>Actinomycetes</taxon>
        <taxon>Bifidobacteriales</taxon>
        <taxon>Bifidobacteriaceae</taxon>
        <taxon>Bifidobacterium</taxon>
    </lineage>
</organism>
<sequence>MRKSYTRQESSGFSRGEEVNERKPWVISVPPVKCPDDMTGIPDVYIQAWKKYVGKVEPQGGDREDWIETCSRLYWGVRNLGEDAIVRVHGKTDIDPKQLIGLPHFGQVLNMPPIDQYADPSHADRYAINSNVRMLMHRKTKLSSIYEDDIKHAFASLIRDGVSSFFIKFMNQAKRLPNLKISGTNLDELEQQVQEWGGWAFVHADDDPNALLIQENVDIQYEYRMFMVGNQPVCGAGNIGLKTPIDNMHTRFDPQMQKIRDDTTVKNVELRPDLAEQYREFATRAGRMFAHCGYGAYTLDLCLIKGEVSIVELNGLMNSGLFALNMNDLTSALRVNWKQCLPPILLETAI</sequence>
<name>A0A1X2YR69_BIFAD</name>
<dbReference type="EMBL" id="LNKD01000008">
    <property type="protein sequence ID" value="OSG84666.1"/>
    <property type="molecule type" value="Genomic_DNA"/>
</dbReference>
<dbReference type="AlphaFoldDB" id="A0A1X2YR69"/>
<evidence type="ECO:0000313" key="2">
    <source>
        <dbReference type="Proteomes" id="UP000193377"/>
    </source>
</evidence>
<evidence type="ECO:0000313" key="1">
    <source>
        <dbReference type="EMBL" id="OSG84666.1"/>
    </source>
</evidence>
<comment type="caution">
    <text evidence="1">The sequence shown here is derived from an EMBL/GenBank/DDBJ whole genome shotgun (WGS) entry which is preliminary data.</text>
</comment>
<dbReference type="Proteomes" id="UP000193377">
    <property type="component" value="Unassembled WGS sequence"/>
</dbReference>
<accession>A0A1X2YR69</accession>